<organism evidence="1 2">
    <name type="scientific">Saccharopolyspora phatthalungensis</name>
    <dbReference type="NCBI Taxonomy" id="664693"/>
    <lineage>
        <taxon>Bacteria</taxon>
        <taxon>Bacillati</taxon>
        <taxon>Actinomycetota</taxon>
        <taxon>Actinomycetes</taxon>
        <taxon>Pseudonocardiales</taxon>
        <taxon>Pseudonocardiaceae</taxon>
        <taxon>Saccharopolyspora</taxon>
    </lineage>
</organism>
<dbReference type="Pfam" id="PF10824">
    <property type="entry name" value="T7SS_ESX_EspC"/>
    <property type="match status" value="1"/>
</dbReference>
<evidence type="ECO:0000313" key="1">
    <source>
        <dbReference type="EMBL" id="MBB5152928.1"/>
    </source>
</evidence>
<name>A0A840Q2D7_9PSEU</name>
<comment type="caution">
    <text evidence="1">The sequence shown here is derived from an EMBL/GenBank/DDBJ whole genome shotgun (WGS) entry which is preliminary data.</text>
</comment>
<dbReference type="Proteomes" id="UP000584374">
    <property type="component" value="Unassembled WGS sequence"/>
</dbReference>
<dbReference type="AlphaFoldDB" id="A0A840Q2D7"/>
<dbReference type="EMBL" id="JACHIW010000001">
    <property type="protein sequence ID" value="MBB5152928.1"/>
    <property type="molecule type" value="Genomic_DNA"/>
</dbReference>
<evidence type="ECO:0008006" key="3">
    <source>
        <dbReference type="Google" id="ProtNLM"/>
    </source>
</evidence>
<dbReference type="RefSeq" id="WP_184723005.1">
    <property type="nucleotide sequence ID" value="NZ_JACHIW010000001.1"/>
</dbReference>
<accession>A0A840Q2D7</accession>
<dbReference type="GO" id="GO:0009306">
    <property type="term" value="P:protein secretion"/>
    <property type="evidence" value="ECO:0007669"/>
    <property type="project" value="InterPro"/>
</dbReference>
<reference evidence="1 2" key="1">
    <citation type="submission" date="2020-08" db="EMBL/GenBank/DDBJ databases">
        <title>Sequencing the genomes of 1000 actinobacteria strains.</title>
        <authorList>
            <person name="Klenk H.-P."/>
        </authorList>
    </citation>
    <scope>NUCLEOTIDE SEQUENCE [LARGE SCALE GENOMIC DNA]</scope>
    <source>
        <strain evidence="1 2">DSM 45584</strain>
    </source>
</reference>
<dbReference type="InterPro" id="IPR022536">
    <property type="entry name" value="EspC"/>
</dbReference>
<proteinExistence type="predicted"/>
<gene>
    <name evidence="1" type="ORF">BJ970_000462</name>
</gene>
<keyword evidence="2" id="KW-1185">Reference proteome</keyword>
<protein>
    <recommendedName>
        <fullName evidence="3">Excreted virulence factor EspC (Type VII ESX diderm)</fullName>
    </recommendedName>
</protein>
<sequence>MTHPGDGVDVALEALRSDASVWETAADSLSAPITALGPLKVTGEEVSMWAVDRGLDDAFNDARAALEDMIRQAAEYFREIGADLRSAADQYERDDDQGLHELQNAYRMQGDIYGG</sequence>
<evidence type="ECO:0000313" key="2">
    <source>
        <dbReference type="Proteomes" id="UP000584374"/>
    </source>
</evidence>